<keyword evidence="4" id="KW-1185">Reference proteome</keyword>
<dbReference type="PANTHER" id="PTHR46322">
    <property type="entry name" value="PUROMYCIN-SENSITIVE AMINOPEPTIDASE"/>
    <property type="match status" value="1"/>
</dbReference>
<dbReference type="Gene3D" id="6.10.140.100">
    <property type="match status" value="1"/>
</dbReference>
<dbReference type="InterPro" id="IPR037144">
    <property type="entry name" value="Peptidase_M1_pepN_C_sf"/>
</dbReference>
<dbReference type="AlphaFoldDB" id="A0AAV1B236"/>
<evidence type="ECO:0000313" key="4">
    <source>
        <dbReference type="Proteomes" id="UP001157006"/>
    </source>
</evidence>
<dbReference type="InterPro" id="IPR003903">
    <property type="entry name" value="UIM_dom"/>
</dbReference>
<dbReference type="InterPro" id="IPR012779">
    <property type="entry name" value="Peptidase_M1_pepN"/>
</dbReference>
<evidence type="ECO:0000256" key="1">
    <source>
        <dbReference type="SAM" id="MobiDB-lite"/>
    </source>
</evidence>
<sequence length="621" mass="68431">MSRRALKNVALAYLASPEDQEFTDLALQEYKTATNMTEHFTALASIAQNPVKTRDDVLADFYEKWQNDYLVVNKWFALQAVSDIPGNVENVRKLLSHPAFDLHNPNKVYSLIGGFCGLPVNFHAKDGSGYEFLGDIVLFDRFGNSKPSSHQRPTLDIGSSSKSTFSASETASNTTKDPFKIFESTSAPTGSSSRHFTDPLEEISKLTSSRSTKIDFSSNSNDGVYDDTDSFDGLGNSVPAFSSEGTCRNDTSSPMPRSNTSSSWTRDKESFEKLFVRSLDRRTHNKILVEHDKEFHQTPYGMPIYSSDSNKPIVDQRSQKYEEKLVSDDDMWLTVSEIPLSIQPTAAPPPSRPPPPRPVHIPMSETGSPAFANVRKDNGFSSFPSSTRFSQDPKYAPATTKLSSASQFDELEDFAMGTSHSDDDECENGDPDKELEMNSAATAMKEAMEKAESKFRHAKEVWGSENTKPAPTHTLPDSSIIPNAPNFDNSPDSGNDIEEAMIHAAIEASKRKAEENYSNHELGRQVNLSESGPNPRQTFVEDPELAHAISLSLKTTEQEKARRVQKGDIGAHSAGPSKAPAVELGEVSSNGRLQAGSLSYKEEDRYICGLCAAVWFVSSRT</sequence>
<gene>
    <name evidence="3" type="ORF">VFH_V144080</name>
</gene>
<dbReference type="GO" id="GO:0008270">
    <property type="term" value="F:zinc ion binding"/>
    <property type="evidence" value="ECO:0007669"/>
    <property type="project" value="InterPro"/>
</dbReference>
<evidence type="ECO:0000259" key="2">
    <source>
        <dbReference type="Pfam" id="PF17432"/>
    </source>
</evidence>
<dbReference type="InterPro" id="IPR024601">
    <property type="entry name" value="Peptidase_M1_pepN_C"/>
</dbReference>
<feature type="compositionally biased region" description="Polar residues" evidence="1">
    <location>
        <begin position="183"/>
        <end position="194"/>
    </location>
</feature>
<protein>
    <recommendedName>
        <fullName evidence="2">Peptidase M1 alanyl aminopeptidase C-terminal domain-containing protein</fullName>
    </recommendedName>
</protein>
<dbReference type="PANTHER" id="PTHR46322:SF1">
    <property type="entry name" value="PUROMYCIN-SENSITIVE AMINOPEPTIDASE"/>
    <property type="match status" value="1"/>
</dbReference>
<feature type="compositionally biased region" description="Pro residues" evidence="1">
    <location>
        <begin position="346"/>
        <end position="359"/>
    </location>
</feature>
<proteinExistence type="predicted"/>
<feature type="domain" description="Peptidase M1 alanyl aminopeptidase C-terminal" evidence="2">
    <location>
        <begin position="1"/>
        <end position="138"/>
    </location>
</feature>
<feature type="region of interest" description="Disordered" evidence="1">
    <location>
        <begin position="236"/>
        <end position="266"/>
    </location>
</feature>
<dbReference type="Pfam" id="PF17432">
    <property type="entry name" value="DUF3458_C"/>
    <property type="match status" value="1"/>
</dbReference>
<reference evidence="3 4" key="1">
    <citation type="submission" date="2023-01" db="EMBL/GenBank/DDBJ databases">
        <authorList>
            <person name="Kreplak J."/>
        </authorList>
    </citation>
    <scope>NUCLEOTIDE SEQUENCE [LARGE SCALE GENOMIC DNA]</scope>
</reference>
<feature type="region of interest" description="Disordered" evidence="1">
    <location>
        <begin position="342"/>
        <end position="497"/>
    </location>
</feature>
<dbReference type="EMBL" id="OX451740">
    <property type="protein sequence ID" value="CAI8614732.1"/>
    <property type="molecule type" value="Genomic_DNA"/>
</dbReference>
<feature type="compositionally biased region" description="Polar residues" evidence="1">
    <location>
        <begin position="239"/>
        <end position="250"/>
    </location>
</feature>
<name>A0AAV1B236_VICFA</name>
<dbReference type="Proteomes" id="UP001157006">
    <property type="component" value="Chromosome 5"/>
</dbReference>
<organism evidence="3 4">
    <name type="scientific">Vicia faba</name>
    <name type="common">Broad bean</name>
    <name type="synonym">Faba vulgaris</name>
    <dbReference type="NCBI Taxonomy" id="3906"/>
    <lineage>
        <taxon>Eukaryota</taxon>
        <taxon>Viridiplantae</taxon>
        <taxon>Streptophyta</taxon>
        <taxon>Embryophyta</taxon>
        <taxon>Tracheophyta</taxon>
        <taxon>Spermatophyta</taxon>
        <taxon>Magnoliopsida</taxon>
        <taxon>eudicotyledons</taxon>
        <taxon>Gunneridae</taxon>
        <taxon>Pentapetalae</taxon>
        <taxon>rosids</taxon>
        <taxon>fabids</taxon>
        <taxon>Fabales</taxon>
        <taxon>Fabaceae</taxon>
        <taxon>Papilionoideae</taxon>
        <taxon>50 kb inversion clade</taxon>
        <taxon>NPAAA clade</taxon>
        <taxon>Hologalegina</taxon>
        <taxon>IRL clade</taxon>
        <taxon>Fabeae</taxon>
        <taxon>Vicia</taxon>
    </lineage>
</organism>
<feature type="region of interest" description="Disordered" evidence="1">
    <location>
        <begin position="146"/>
        <end position="196"/>
    </location>
</feature>
<feature type="compositionally biased region" description="Polar residues" evidence="1">
    <location>
        <begin position="379"/>
        <end position="390"/>
    </location>
</feature>
<feature type="region of interest" description="Disordered" evidence="1">
    <location>
        <begin position="555"/>
        <end position="585"/>
    </location>
</feature>
<feature type="compositionally biased region" description="Polar residues" evidence="1">
    <location>
        <begin position="464"/>
        <end position="493"/>
    </location>
</feature>
<feature type="compositionally biased region" description="Basic and acidic residues" evidence="1">
    <location>
        <begin position="446"/>
        <end position="462"/>
    </location>
</feature>
<feature type="compositionally biased region" description="Basic and acidic residues" evidence="1">
    <location>
        <begin position="556"/>
        <end position="566"/>
    </location>
</feature>
<feature type="compositionally biased region" description="Low complexity" evidence="1">
    <location>
        <begin position="251"/>
        <end position="263"/>
    </location>
</feature>
<feature type="compositionally biased region" description="Low complexity" evidence="1">
    <location>
        <begin position="159"/>
        <end position="172"/>
    </location>
</feature>
<dbReference type="SMART" id="SM00726">
    <property type="entry name" value="UIM"/>
    <property type="match status" value="2"/>
</dbReference>
<accession>A0AAV1B236</accession>
<dbReference type="Gene3D" id="1.25.50.10">
    <property type="entry name" value="Peptidase M1, alanyl aminopeptidase, C-terminal domain"/>
    <property type="match status" value="1"/>
</dbReference>
<evidence type="ECO:0000313" key="3">
    <source>
        <dbReference type="EMBL" id="CAI8614732.1"/>
    </source>
</evidence>
<dbReference type="GO" id="GO:0009507">
    <property type="term" value="C:chloroplast"/>
    <property type="evidence" value="ECO:0007669"/>
    <property type="project" value="TreeGrafter"/>
</dbReference>